<dbReference type="InterPro" id="IPR050955">
    <property type="entry name" value="Plant_Biomass_Hydrol_Est"/>
</dbReference>
<dbReference type="Proteomes" id="UP001501495">
    <property type="component" value="Unassembled WGS sequence"/>
</dbReference>
<sequence>MTEQEGRAARPATRTTAVLAVALVAAVLLALLPDVRSTWQRASAAVAWRTGTTVHTLRIDGVRRTYRVYRPAGLPAAAPLVVFLHPAFGNARQAQGDYHWDDVADASKVVVAYPDGIGATWNAGSCCGRAQSRGIDDVAFVSAMVGQIRANIGIDPAQVHAVGFSNGAFMAERLACDTGLFAGIAEVAGTRVTTSCTPAAATAPSVLYVHGLADTNVRWDGEPGSGVAKVDGEPRETSLTTWRDLAGGCGPAARRDDLAGTTQVVRTTWTCARGRAVAAITLSDAGHQYPGAVDHPAQDRALGLPAPSTAIDATAEIWAFLAAHPRQP</sequence>
<dbReference type="PANTHER" id="PTHR43037">
    <property type="entry name" value="UNNAMED PRODUCT-RELATED"/>
    <property type="match status" value="1"/>
</dbReference>
<gene>
    <name evidence="2" type="ORF">GCM10022215_26390</name>
</gene>
<evidence type="ECO:0000256" key="1">
    <source>
        <dbReference type="ARBA" id="ARBA00022729"/>
    </source>
</evidence>
<evidence type="ECO:0000313" key="2">
    <source>
        <dbReference type="EMBL" id="GAA4121418.1"/>
    </source>
</evidence>
<proteinExistence type="predicted"/>
<reference evidence="3" key="1">
    <citation type="journal article" date="2019" name="Int. J. Syst. Evol. Microbiol.">
        <title>The Global Catalogue of Microorganisms (GCM) 10K type strain sequencing project: providing services to taxonomists for standard genome sequencing and annotation.</title>
        <authorList>
            <consortium name="The Broad Institute Genomics Platform"/>
            <consortium name="The Broad Institute Genome Sequencing Center for Infectious Disease"/>
            <person name="Wu L."/>
            <person name="Ma J."/>
        </authorList>
    </citation>
    <scope>NUCLEOTIDE SEQUENCE [LARGE SCALE GENOMIC DNA]</scope>
    <source>
        <strain evidence="3">JCM 16703</strain>
    </source>
</reference>
<organism evidence="2 3">
    <name type="scientific">Nocardioides fonticola</name>
    <dbReference type="NCBI Taxonomy" id="450363"/>
    <lineage>
        <taxon>Bacteria</taxon>
        <taxon>Bacillati</taxon>
        <taxon>Actinomycetota</taxon>
        <taxon>Actinomycetes</taxon>
        <taxon>Propionibacteriales</taxon>
        <taxon>Nocardioidaceae</taxon>
        <taxon>Nocardioides</taxon>
    </lineage>
</organism>
<dbReference type="EMBL" id="BAAAZH010000017">
    <property type="protein sequence ID" value="GAA4121418.1"/>
    <property type="molecule type" value="Genomic_DNA"/>
</dbReference>
<dbReference type="InterPro" id="IPR029058">
    <property type="entry name" value="AB_hydrolase_fold"/>
</dbReference>
<dbReference type="RefSeq" id="WP_344733885.1">
    <property type="nucleotide sequence ID" value="NZ_BAAAZH010000017.1"/>
</dbReference>
<keyword evidence="1" id="KW-0732">Signal</keyword>
<comment type="caution">
    <text evidence="2">The sequence shown here is derived from an EMBL/GenBank/DDBJ whole genome shotgun (WGS) entry which is preliminary data.</text>
</comment>
<evidence type="ECO:0000313" key="3">
    <source>
        <dbReference type="Proteomes" id="UP001501495"/>
    </source>
</evidence>
<name>A0ABP7XMK8_9ACTN</name>
<keyword evidence="3" id="KW-1185">Reference proteome</keyword>
<dbReference type="Gene3D" id="3.40.50.1820">
    <property type="entry name" value="alpha/beta hydrolase"/>
    <property type="match status" value="1"/>
</dbReference>
<protein>
    <submittedName>
        <fullName evidence="2">PHB depolymerase family esterase</fullName>
    </submittedName>
</protein>
<dbReference type="SUPFAM" id="SSF53474">
    <property type="entry name" value="alpha/beta-Hydrolases"/>
    <property type="match status" value="1"/>
</dbReference>
<dbReference type="PANTHER" id="PTHR43037:SF1">
    <property type="entry name" value="BLL1128 PROTEIN"/>
    <property type="match status" value="1"/>
</dbReference>
<accession>A0ABP7XMK8</accession>